<dbReference type="Proteomes" id="UP000307087">
    <property type="component" value="Unassembled WGS sequence"/>
</dbReference>
<name>A0A4S8NN79_9ACTN</name>
<dbReference type="InterPro" id="IPR014123">
    <property type="entry name" value="Superoxide_dismutase_Ni-type"/>
</dbReference>
<reference evidence="1 2" key="1">
    <citation type="journal article" date="2009" name="Int. J. Syst. Evol. Microbiol.">
        <title>Nocardioides caeni sp. nov., isolated from wastewater.</title>
        <authorList>
            <person name="Yoon J.H."/>
            <person name="Kang S.J."/>
            <person name="Park S."/>
            <person name="Kim W."/>
            <person name="Oh T.K."/>
        </authorList>
    </citation>
    <scope>NUCLEOTIDE SEQUENCE [LARGE SCALE GENOMIC DNA]</scope>
    <source>
        <strain evidence="1 2">DSM 23134</strain>
    </source>
</reference>
<dbReference type="EC" id="1.15.1.1" evidence="1"/>
<sequence length="136" mass="15289">MFSRLRNALLAPTVEVSAHCDLPCGVYDPAQARIEAESIKAVIAKANDSDDPDFRTRAVLIKEQRSELVKHHLWVLWTDYFKPPHFEKYPQLHTLVNEATKLAGATGTKGTMDAAVADQLLAKIDEIAEIFWETKK</sequence>
<dbReference type="InterPro" id="IPR036502">
    <property type="entry name" value="NiSOD_sf"/>
</dbReference>
<dbReference type="GO" id="GO:0004784">
    <property type="term" value="F:superoxide dismutase activity"/>
    <property type="evidence" value="ECO:0007669"/>
    <property type="project" value="UniProtKB-EC"/>
</dbReference>
<dbReference type="NCBIfam" id="TIGR02753">
    <property type="entry name" value="sodN"/>
    <property type="match status" value="1"/>
</dbReference>
<accession>A0A4S8NN79</accession>
<dbReference type="EMBL" id="STGW01000001">
    <property type="protein sequence ID" value="THV18390.1"/>
    <property type="molecule type" value="Genomic_DNA"/>
</dbReference>
<comment type="caution">
    <text evidence="1">The sequence shown here is derived from an EMBL/GenBank/DDBJ whole genome shotgun (WGS) entry which is preliminary data.</text>
</comment>
<evidence type="ECO:0000313" key="2">
    <source>
        <dbReference type="Proteomes" id="UP000307087"/>
    </source>
</evidence>
<dbReference type="SUPFAM" id="SSF109770">
    <property type="entry name" value="Nickel-containing superoxide dismutase, NiSOD"/>
    <property type="match status" value="1"/>
</dbReference>
<dbReference type="GO" id="GO:0016151">
    <property type="term" value="F:nickel cation binding"/>
    <property type="evidence" value="ECO:0007669"/>
    <property type="project" value="InterPro"/>
</dbReference>
<evidence type="ECO:0000313" key="1">
    <source>
        <dbReference type="EMBL" id="THV18390.1"/>
    </source>
</evidence>
<dbReference type="Pfam" id="PF09055">
    <property type="entry name" value="Sod_Ni"/>
    <property type="match status" value="1"/>
</dbReference>
<proteinExistence type="predicted"/>
<gene>
    <name evidence="1" type="primary">sodN</name>
    <name evidence="1" type="ORF">E9934_01805</name>
</gene>
<protein>
    <submittedName>
        <fullName evidence="1">Superoxide dismutase, Ni</fullName>
        <ecNumber evidence="1">1.15.1.1</ecNumber>
    </submittedName>
</protein>
<organism evidence="1 2">
    <name type="scientific">Nocardioides caeni</name>
    <dbReference type="NCBI Taxonomy" id="574700"/>
    <lineage>
        <taxon>Bacteria</taxon>
        <taxon>Bacillati</taxon>
        <taxon>Actinomycetota</taxon>
        <taxon>Actinomycetes</taxon>
        <taxon>Propionibacteriales</taxon>
        <taxon>Nocardioidaceae</taxon>
        <taxon>Nocardioides</taxon>
    </lineage>
</organism>
<dbReference type="RefSeq" id="WP_136561104.1">
    <property type="nucleotide sequence ID" value="NZ_BAABLS010000002.1"/>
</dbReference>
<dbReference type="Gene3D" id="1.20.120.400">
    <property type="entry name" value="Nickel-containing superoxide dismutase"/>
    <property type="match status" value="1"/>
</dbReference>
<dbReference type="AlphaFoldDB" id="A0A4S8NN79"/>
<keyword evidence="1" id="KW-0560">Oxidoreductase</keyword>
<dbReference type="OrthoDB" id="9790847at2"/>
<keyword evidence="2" id="KW-1185">Reference proteome</keyword>